<sequence>MSIQKYLQNPPVLMLLVPGKPLILYLSVNPSSMGCLLAQEGDKGVEKAIYYLSKKMVGCEEHYTAPEKTCWALVWASKKLRHYMLAYPVKLISRMDPLKYLFEKSALTAANQKGYRIGVLLITPDGSHIPPAFKLNFDVTNNQAEYEACVVGMEAALTLSVEKLEVIGDSNLVVSQANGDWKVREERLKLYH</sequence>
<name>A0ACC0N2R0_RHOML</name>
<gene>
    <name evidence="1" type="ORF">RHMOL_Rhmol07G0204200</name>
</gene>
<protein>
    <submittedName>
        <fullName evidence="1">Uncharacterized protein</fullName>
    </submittedName>
</protein>
<comment type="caution">
    <text evidence="1">The sequence shown here is derived from an EMBL/GenBank/DDBJ whole genome shotgun (WGS) entry which is preliminary data.</text>
</comment>
<proteinExistence type="predicted"/>
<organism evidence="1 2">
    <name type="scientific">Rhododendron molle</name>
    <name type="common">Chinese azalea</name>
    <name type="synonym">Azalea mollis</name>
    <dbReference type="NCBI Taxonomy" id="49168"/>
    <lineage>
        <taxon>Eukaryota</taxon>
        <taxon>Viridiplantae</taxon>
        <taxon>Streptophyta</taxon>
        <taxon>Embryophyta</taxon>
        <taxon>Tracheophyta</taxon>
        <taxon>Spermatophyta</taxon>
        <taxon>Magnoliopsida</taxon>
        <taxon>eudicotyledons</taxon>
        <taxon>Gunneridae</taxon>
        <taxon>Pentapetalae</taxon>
        <taxon>asterids</taxon>
        <taxon>Ericales</taxon>
        <taxon>Ericaceae</taxon>
        <taxon>Ericoideae</taxon>
        <taxon>Rhodoreae</taxon>
        <taxon>Rhododendron</taxon>
    </lineage>
</organism>
<dbReference type="EMBL" id="CM046394">
    <property type="protein sequence ID" value="KAI8547541.1"/>
    <property type="molecule type" value="Genomic_DNA"/>
</dbReference>
<reference evidence="1" key="1">
    <citation type="submission" date="2022-02" db="EMBL/GenBank/DDBJ databases">
        <title>Plant Genome Project.</title>
        <authorList>
            <person name="Zhang R.-G."/>
        </authorList>
    </citation>
    <scope>NUCLEOTIDE SEQUENCE</scope>
    <source>
        <strain evidence="1">AT1</strain>
    </source>
</reference>
<accession>A0ACC0N2R0</accession>
<dbReference type="Proteomes" id="UP001062846">
    <property type="component" value="Chromosome 7"/>
</dbReference>
<evidence type="ECO:0000313" key="2">
    <source>
        <dbReference type="Proteomes" id="UP001062846"/>
    </source>
</evidence>
<evidence type="ECO:0000313" key="1">
    <source>
        <dbReference type="EMBL" id="KAI8547541.1"/>
    </source>
</evidence>
<keyword evidence="2" id="KW-1185">Reference proteome</keyword>